<sequence>MLDRSNFVFLVVPCSLEELEPLLEHLKLNKPGPHDDKQSIVFSRGTIMSGGRLDLCKQVVGPQGIQPLLNAMKQSSVINRLLLGNNIVGLPGAQAISQYIRFNTDSNIDTWYIAGNHFDSECISLICDALATDTKVKALWLKRNPILASGIVHIAQMLATNQYLQTLDLLNTGLLDEGCEILFNAFKSNHNLKHLYMDTNGLTVKSGHI</sequence>
<dbReference type="AlphaFoldDB" id="A0A820VJG8"/>
<evidence type="ECO:0000256" key="2">
    <source>
        <dbReference type="ARBA" id="ARBA00022614"/>
    </source>
</evidence>
<keyword evidence="5" id="KW-1185">Reference proteome</keyword>
<proteinExistence type="predicted"/>
<dbReference type="EMBL" id="CAJOBG010053536">
    <property type="protein sequence ID" value="CAF4502556.1"/>
    <property type="molecule type" value="Genomic_DNA"/>
</dbReference>
<evidence type="ECO:0000256" key="3">
    <source>
        <dbReference type="ARBA" id="ARBA00022737"/>
    </source>
</evidence>
<dbReference type="SMART" id="SM00368">
    <property type="entry name" value="LRR_RI"/>
    <property type="match status" value="3"/>
</dbReference>
<gene>
    <name evidence="4" type="ORF">OVN521_LOCUS40832</name>
</gene>
<evidence type="ECO:0000313" key="5">
    <source>
        <dbReference type="Proteomes" id="UP000663866"/>
    </source>
</evidence>
<dbReference type="InterPro" id="IPR032675">
    <property type="entry name" value="LRR_dom_sf"/>
</dbReference>
<accession>A0A820VJG8</accession>
<feature type="non-terminal residue" evidence="4">
    <location>
        <position position="1"/>
    </location>
</feature>
<dbReference type="GO" id="GO:0005634">
    <property type="term" value="C:nucleus"/>
    <property type="evidence" value="ECO:0007669"/>
    <property type="project" value="TreeGrafter"/>
</dbReference>
<dbReference type="GO" id="GO:0031267">
    <property type="term" value="F:small GTPase binding"/>
    <property type="evidence" value="ECO:0007669"/>
    <property type="project" value="TreeGrafter"/>
</dbReference>
<organism evidence="4 5">
    <name type="scientific">Rotaria magnacalcarata</name>
    <dbReference type="NCBI Taxonomy" id="392030"/>
    <lineage>
        <taxon>Eukaryota</taxon>
        <taxon>Metazoa</taxon>
        <taxon>Spiralia</taxon>
        <taxon>Gnathifera</taxon>
        <taxon>Rotifera</taxon>
        <taxon>Eurotatoria</taxon>
        <taxon>Bdelloidea</taxon>
        <taxon>Philodinida</taxon>
        <taxon>Philodinidae</taxon>
        <taxon>Rotaria</taxon>
    </lineage>
</organism>
<dbReference type="Proteomes" id="UP000663866">
    <property type="component" value="Unassembled WGS sequence"/>
</dbReference>
<dbReference type="GO" id="GO:0005829">
    <property type="term" value="C:cytosol"/>
    <property type="evidence" value="ECO:0007669"/>
    <property type="project" value="TreeGrafter"/>
</dbReference>
<keyword evidence="1" id="KW-0343">GTPase activation</keyword>
<name>A0A820VJG8_9BILA</name>
<dbReference type="InterPro" id="IPR027038">
    <property type="entry name" value="RanGap"/>
</dbReference>
<keyword evidence="2" id="KW-0433">Leucine-rich repeat</keyword>
<evidence type="ECO:0000256" key="1">
    <source>
        <dbReference type="ARBA" id="ARBA00022468"/>
    </source>
</evidence>
<dbReference type="GO" id="GO:0048471">
    <property type="term" value="C:perinuclear region of cytoplasm"/>
    <property type="evidence" value="ECO:0007669"/>
    <property type="project" value="TreeGrafter"/>
</dbReference>
<keyword evidence="3" id="KW-0677">Repeat</keyword>
<reference evidence="4" key="1">
    <citation type="submission" date="2021-02" db="EMBL/GenBank/DDBJ databases">
        <authorList>
            <person name="Nowell W R."/>
        </authorList>
    </citation>
    <scope>NUCLEOTIDE SEQUENCE</scope>
</reference>
<evidence type="ECO:0000313" key="4">
    <source>
        <dbReference type="EMBL" id="CAF4502556.1"/>
    </source>
</evidence>
<dbReference type="PANTHER" id="PTHR24113">
    <property type="entry name" value="RAN GTPASE-ACTIVATING PROTEIN 1"/>
    <property type="match status" value="1"/>
</dbReference>
<dbReference type="SUPFAM" id="SSF52047">
    <property type="entry name" value="RNI-like"/>
    <property type="match status" value="1"/>
</dbReference>
<dbReference type="PANTHER" id="PTHR24113:SF12">
    <property type="entry name" value="RAN GTPASE-ACTIVATING PROTEIN 1"/>
    <property type="match status" value="1"/>
</dbReference>
<dbReference type="GO" id="GO:0005096">
    <property type="term" value="F:GTPase activator activity"/>
    <property type="evidence" value="ECO:0007669"/>
    <property type="project" value="UniProtKB-KW"/>
</dbReference>
<dbReference type="Gene3D" id="3.80.10.10">
    <property type="entry name" value="Ribonuclease Inhibitor"/>
    <property type="match status" value="1"/>
</dbReference>
<dbReference type="GO" id="GO:0006913">
    <property type="term" value="P:nucleocytoplasmic transport"/>
    <property type="evidence" value="ECO:0007669"/>
    <property type="project" value="TreeGrafter"/>
</dbReference>
<comment type="caution">
    <text evidence="4">The sequence shown here is derived from an EMBL/GenBank/DDBJ whole genome shotgun (WGS) entry which is preliminary data.</text>
</comment>
<evidence type="ECO:0008006" key="6">
    <source>
        <dbReference type="Google" id="ProtNLM"/>
    </source>
</evidence>
<protein>
    <recommendedName>
        <fullName evidence="6">Nucleotide-binding oligomerization domain-containing protein 2</fullName>
    </recommendedName>
</protein>